<evidence type="ECO:0000313" key="5">
    <source>
        <dbReference type="Proteomes" id="UP000262901"/>
    </source>
</evidence>
<name>A0A372KPD0_9STRE</name>
<organism evidence="3 5">
    <name type="scientific">Streptococcus chenjunshii</name>
    <dbReference type="NCBI Taxonomy" id="2173853"/>
    <lineage>
        <taxon>Bacteria</taxon>
        <taxon>Bacillati</taxon>
        <taxon>Bacillota</taxon>
        <taxon>Bacilli</taxon>
        <taxon>Lactobacillales</taxon>
        <taxon>Streptococcaceae</taxon>
        <taxon>Streptococcus</taxon>
    </lineage>
</organism>
<reference evidence="3 5" key="2">
    <citation type="submission" date="2018-08" db="EMBL/GenBank/DDBJ databases">
        <title>Draft genome of Streptococcus sp. nov. Z1.</title>
        <authorList>
            <person name="Tian Z."/>
        </authorList>
    </citation>
    <scope>NUCLEOTIDE SEQUENCE [LARGE SCALE GENOMIC DNA]</scope>
    <source>
        <strain evidence="3">Z1</strain>
        <strain evidence="5">Z1(2018)</strain>
    </source>
</reference>
<accession>A0A346NC18</accession>
<dbReference type="Proteomes" id="UP000246115">
    <property type="component" value="Chromosome"/>
</dbReference>
<dbReference type="EMBL" id="CP031733">
    <property type="protein sequence ID" value="AXQ78563.1"/>
    <property type="molecule type" value="Genomic_DNA"/>
</dbReference>
<accession>A0A372KPD0</accession>
<dbReference type="Proteomes" id="UP000262901">
    <property type="component" value="Unassembled WGS sequence"/>
</dbReference>
<evidence type="ECO:0000313" key="6">
    <source>
        <dbReference type="Proteomes" id="UP000264056"/>
    </source>
</evidence>
<dbReference type="OrthoDB" id="2222717at2"/>
<reference evidence="1" key="4">
    <citation type="journal article" date="2019" name="Int. J. Syst. Evol. Microbiol.">
        <title>Streptococcus chenjunshii sp. nov. isolated from feces of Tibetan antelopes.</title>
        <authorList>
            <person name="Tian Z."/>
            <person name="Lu S."/>
            <person name="Jin D."/>
            <person name="Yang J."/>
            <person name="Pu J."/>
            <person name="Lai X.H."/>
            <person name="Bai X.N."/>
            <person name="Wu X.M."/>
            <person name="Li J."/>
            <person name="Wang S."/>
            <person name="Xu J."/>
        </authorList>
    </citation>
    <scope>NUCLEOTIDE SEQUENCE</scope>
    <source>
        <strain evidence="1">Z15</strain>
    </source>
</reference>
<keyword evidence="6" id="KW-1185">Reference proteome</keyword>
<dbReference type="EMBL" id="QVQZ01000001">
    <property type="protein sequence ID" value="RFU54167.1"/>
    <property type="molecule type" value="Genomic_DNA"/>
</dbReference>
<sequence>MVTKRTELKIRGLTEKEIDYLKAQSKRTKSKSFNDFLVRVLREKIEKDQFNFAEANYLAHLENMKLTSDHVLRLTQKQTEILSDFERKMGRYADHISRWLEYEGEVERDD</sequence>
<dbReference type="RefSeq" id="WP_116877263.1">
    <property type="nucleotide sequence ID" value="NZ_CP031733.1"/>
</dbReference>
<evidence type="ECO:0000313" key="1">
    <source>
        <dbReference type="EMBL" id="AXQ78563.1"/>
    </source>
</evidence>
<protein>
    <submittedName>
        <fullName evidence="3">Uncharacterized protein</fullName>
    </submittedName>
</protein>
<evidence type="ECO:0000313" key="2">
    <source>
        <dbReference type="EMBL" id="RFU51975.1"/>
    </source>
</evidence>
<dbReference type="KEGG" id="schj:DDV21_005445"/>
<gene>
    <name evidence="1" type="ORF">DDV21_005445</name>
    <name evidence="2" type="ORF">DDV22_00600</name>
    <name evidence="3" type="ORF">DDV23_01155</name>
</gene>
<dbReference type="EMBL" id="QVQY01000001">
    <property type="protein sequence ID" value="RFU51975.1"/>
    <property type="molecule type" value="Genomic_DNA"/>
</dbReference>
<dbReference type="Proteomes" id="UP000264056">
    <property type="component" value="Unassembled WGS sequence"/>
</dbReference>
<dbReference type="AlphaFoldDB" id="A0A372KPD0"/>
<reference evidence="2 6" key="1">
    <citation type="submission" date="2018-08" db="EMBL/GenBank/DDBJ databases">
        <title>Draft genome of Streptococcus sp .nov. Z2.</title>
        <authorList>
            <person name="Tian Z."/>
        </authorList>
    </citation>
    <scope>NUCLEOTIDE SEQUENCE [LARGE SCALE GENOMIC DNA]</scope>
    <source>
        <strain evidence="2 6">Z2</strain>
    </source>
</reference>
<proteinExistence type="predicted"/>
<evidence type="ECO:0000313" key="4">
    <source>
        <dbReference type="Proteomes" id="UP000246115"/>
    </source>
</evidence>
<reference evidence="4" key="3">
    <citation type="submission" date="2018-08" db="EMBL/GenBank/DDBJ databases">
        <title>Streptococcus chenjunshii sp. nov., isolated from stools sample of the Tibetan antelope in the Qinghai-Tibet plateau, China.</title>
        <authorList>
            <person name="Tian Z."/>
        </authorList>
    </citation>
    <scope>NUCLEOTIDE SEQUENCE [LARGE SCALE GENOMIC DNA]</scope>
    <source>
        <strain evidence="4">Z15</strain>
    </source>
</reference>
<evidence type="ECO:0000313" key="3">
    <source>
        <dbReference type="EMBL" id="RFU54167.1"/>
    </source>
</evidence>